<feature type="region of interest" description="Disordered" evidence="1">
    <location>
        <begin position="1"/>
        <end position="22"/>
    </location>
</feature>
<dbReference type="AlphaFoldDB" id="A0A3P7PCN3"/>
<organism evidence="2 3">
    <name type="scientific">Dibothriocephalus latus</name>
    <name type="common">Fish tapeworm</name>
    <name type="synonym">Diphyllobothrium latum</name>
    <dbReference type="NCBI Taxonomy" id="60516"/>
    <lineage>
        <taxon>Eukaryota</taxon>
        <taxon>Metazoa</taxon>
        <taxon>Spiralia</taxon>
        <taxon>Lophotrochozoa</taxon>
        <taxon>Platyhelminthes</taxon>
        <taxon>Cestoda</taxon>
        <taxon>Eucestoda</taxon>
        <taxon>Diphyllobothriidea</taxon>
        <taxon>Diphyllobothriidae</taxon>
        <taxon>Dibothriocephalus</taxon>
    </lineage>
</organism>
<reference evidence="2 3" key="1">
    <citation type="submission" date="2018-11" db="EMBL/GenBank/DDBJ databases">
        <authorList>
            <consortium name="Pathogen Informatics"/>
        </authorList>
    </citation>
    <scope>NUCLEOTIDE SEQUENCE [LARGE SCALE GENOMIC DNA]</scope>
</reference>
<name>A0A3P7PCN3_DIBLA</name>
<sequence length="146" mass="16104">MNGETNAQRAIGEQQQQQQQQLLASAHAVPLSFLMPTGDAVSLSDLELQQHQAKISQANRQQAYLQAAQSSNQYFTNLHRQPSPPQLPVSHPAAAAYYASISVPDQLQLHKARLLQMQKLRSQPNSPMLVNYPPSSPSRCLQLAVP</sequence>
<accession>A0A3P7PCN3</accession>
<keyword evidence="3" id="KW-1185">Reference proteome</keyword>
<evidence type="ECO:0000313" key="2">
    <source>
        <dbReference type="EMBL" id="VDN15786.1"/>
    </source>
</evidence>
<dbReference type="EMBL" id="UYRU01063635">
    <property type="protein sequence ID" value="VDN15786.1"/>
    <property type="molecule type" value="Genomic_DNA"/>
</dbReference>
<gene>
    <name evidence="2" type="ORF">DILT_LOCUS11617</name>
</gene>
<evidence type="ECO:0000256" key="1">
    <source>
        <dbReference type="SAM" id="MobiDB-lite"/>
    </source>
</evidence>
<protein>
    <submittedName>
        <fullName evidence="2">Uncharacterized protein</fullName>
    </submittedName>
</protein>
<dbReference type="Proteomes" id="UP000281553">
    <property type="component" value="Unassembled WGS sequence"/>
</dbReference>
<proteinExistence type="predicted"/>
<evidence type="ECO:0000313" key="3">
    <source>
        <dbReference type="Proteomes" id="UP000281553"/>
    </source>
</evidence>